<dbReference type="STRING" id="1109412.BN1221_03861c"/>
<dbReference type="EMBL" id="CGIG01000001">
    <property type="protein sequence ID" value="CPR19617.1"/>
    <property type="molecule type" value="Genomic_DNA"/>
</dbReference>
<evidence type="ECO:0000313" key="1">
    <source>
        <dbReference type="EMBL" id="CPR19617.1"/>
    </source>
</evidence>
<gene>
    <name evidence="1" type="ORF">BN1221_03861c</name>
</gene>
<name>A0A0G4JZK5_9GAMM</name>
<keyword evidence="2" id="KW-1185">Reference proteome</keyword>
<evidence type="ECO:0000313" key="2">
    <source>
        <dbReference type="Proteomes" id="UP000044377"/>
    </source>
</evidence>
<accession>A0A0G4JZK5</accession>
<reference evidence="2" key="1">
    <citation type="submission" date="2015-01" db="EMBL/GenBank/DDBJ databases">
        <authorList>
            <person name="Paterson Steve"/>
        </authorList>
    </citation>
    <scope>NUCLEOTIDE SEQUENCE [LARGE SCALE GENOMIC DNA]</scope>
    <source>
        <strain evidence="2">OBR1</strain>
    </source>
</reference>
<organism evidence="1 2">
    <name type="scientific">Brenneria goodwinii</name>
    <dbReference type="NCBI Taxonomy" id="1109412"/>
    <lineage>
        <taxon>Bacteria</taxon>
        <taxon>Pseudomonadati</taxon>
        <taxon>Pseudomonadota</taxon>
        <taxon>Gammaproteobacteria</taxon>
        <taxon>Enterobacterales</taxon>
        <taxon>Pectobacteriaceae</taxon>
        <taxon>Brenneria</taxon>
    </lineage>
</organism>
<sequence>MPDDAGAANLLTRSRNEPDISLSQLSFILLFSLHRQPT</sequence>
<dbReference type="AlphaFoldDB" id="A0A0G4JZK5"/>
<proteinExistence type="predicted"/>
<dbReference type="Proteomes" id="UP000044377">
    <property type="component" value="Unassembled WGS sequence"/>
</dbReference>
<protein>
    <submittedName>
        <fullName evidence="1">Uncharacterized protein</fullName>
    </submittedName>
</protein>